<dbReference type="EMBL" id="PYWC01000137">
    <property type="protein sequence ID" value="PWW71787.1"/>
    <property type="molecule type" value="Genomic_DNA"/>
</dbReference>
<reference evidence="7 8" key="1">
    <citation type="submission" date="2018-03" db="EMBL/GenBank/DDBJ databases">
        <title>Genomes of Pezizomycetes fungi and the evolution of truffles.</title>
        <authorList>
            <person name="Murat C."/>
            <person name="Payen T."/>
            <person name="Noel B."/>
            <person name="Kuo A."/>
            <person name="Martin F.M."/>
        </authorList>
    </citation>
    <scope>NUCLEOTIDE SEQUENCE [LARGE SCALE GENOMIC DNA]</scope>
    <source>
        <strain evidence="7">091103-1</strain>
    </source>
</reference>
<dbReference type="Gene3D" id="3.10.350.10">
    <property type="entry name" value="LysM domain"/>
    <property type="match status" value="3"/>
</dbReference>
<keyword evidence="2 5" id="KW-0732">Signal</keyword>
<comment type="caution">
    <text evidence="7">The sequence shown here is derived from an EMBL/GenBank/DDBJ whole genome shotgun (WGS) entry which is preliminary data.</text>
</comment>
<evidence type="ECO:0000256" key="1">
    <source>
        <dbReference type="ARBA" id="ARBA00022669"/>
    </source>
</evidence>
<feature type="domain" description="LysM" evidence="6">
    <location>
        <begin position="139"/>
        <end position="185"/>
    </location>
</feature>
<evidence type="ECO:0000256" key="5">
    <source>
        <dbReference type="SAM" id="SignalP"/>
    </source>
</evidence>
<dbReference type="InterPro" id="IPR036779">
    <property type="entry name" value="LysM_dom_sf"/>
</dbReference>
<keyword evidence="8" id="KW-1185">Reference proteome</keyword>
<keyword evidence="3" id="KW-0843">Virulence</keyword>
<dbReference type="Pfam" id="PF01476">
    <property type="entry name" value="LysM"/>
    <property type="match status" value="1"/>
</dbReference>
<name>A0A317SDI8_9PEZI</name>
<protein>
    <submittedName>
        <fullName evidence="7">Carbohydrate-Binding Module Family 50 protein</fullName>
    </submittedName>
</protein>
<organism evidence="7 8">
    <name type="scientific">Tuber magnatum</name>
    <name type="common">white Piedmont truffle</name>
    <dbReference type="NCBI Taxonomy" id="42249"/>
    <lineage>
        <taxon>Eukaryota</taxon>
        <taxon>Fungi</taxon>
        <taxon>Dikarya</taxon>
        <taxon>Ascomycota</taxon>
        <taxon>Pezizomycotina</taxon>
        <taxon>Pezizomycetes</taxon>
        <taxon>Pezizales</taxon>
        <taxon>Tuberaceae</taxon>
        <taxon>Tuber</taxon>
    </lineage>
</organism>
<dbReference type="InterPro" id="IPR052210">
    <property type="entry name" value="LysM1-like"/>
</dbReference>
<feature type="chain" id="PRO_5016366462" evidence="5">
    <location>
        <begin position="21"/>
        <end position="291"/>
    </location>
</feature>
<evidence type="ECO:0000256" key="3">
    <source>
        <dbReference type="ARBA" id="ARBA00023026"/>
    </source>
</evidence>
<evidence type="ECO:0000313" key="8">
    <source>
        <dbReference type="Proteomes" id="UP000246991"/>
    </source>
</evidence>
<dbReference type="GO" id="GO:0008061">
    <property type="term" value="F:chitin binding"/>
    <property type="evidence" value="ECO:0007669"/>
    <property type="project" value="UniProtKB-KW"/>
</dbReference>
<dbReference type="OrthoDB" id="2281372at2759"/>
<feature type="region of interest" description="Disordered" evidence="4">
    <location>
        <begin position="89"/>
        <end position="133"/>
    </location>
</feature>
<feature type="domain" description="LysM" evidence="6">
    <location>
        <begin position="37"/>
        <end position="84"/>
    </location>
</feature>
<dbReference type="CDD" id="cd00118">
    <property type="entry name" value="LysM"/>
    <property type="match status" value="3"/>
</dbReference>
<gene>
    <name evidence="7" type="ORF">C7212DRAFT_366953</name>
</gene>
<evidence type="ECO:0000259" key="6">
    <source>
        <dbReference type="PROSITE" id="PS51782"/>
    </source>
</evidence>
<feature type="signal peptide" evidence="5">
    <location>
        <begin position="1"/>
        <end position="20"/>
    </location>
</feature>
<feature type="domain" description="LysM" evidence="6">
    <location>
        <begin position="241"/>
        <end position="287"/>
    </location>
</feature>
<evidence type="ECO:0000256" key="2">
    <source>
        <dbReference type="ARBA" id="ARBA00022729"/>
    </source>
</evidence>
<proteinExistence type="predicted"/>
<dbReference type="AlphaFoldDB" id="A0A317SDI8"/>
<feature type="region of interest" description="Disordered" evidence="4">
    <location>
        <begin position="192"/>
        <end position="232"/>
    </location>
</feature>
<evidence type="ECO:0000313" key="7">
    <source>
        <dbReference type="EMBL" id="PWW71787.1"/>
    </source>
</evidence>
<feature type="compositionally biased region" description="Pro residues" evidence="4">
    <location>
        <begin position="207"/>
        <end position="221"/>
    </location>
</feature>
<dbReference type="PANTHER" id="PTHR34997:SF2">
    <property type="entry name" value="LYSM DOMAIN-CONTAINING PROTEIN-RELATED"/>
    <property type="match status" value="1"/>
</dbReference>
<keyword evidence="1" id="KW-0147">Chitin-binding</keyword>
<dbReference type="PROSITE" id="PS51782">
    <property type="entry name" value="LYSM"/>
    <property type="match status" value="3"/>
</dbReference>
<feature type="compositionally biased region" description="Pro residues" evidence="4">
    <location>
        <begin position="94"/>
        <end position="117"/>
    </location>
</feature>
<accession>A0A317SDI8</accession>
<dbReference type="InterPro" id="IPR018392">
    <property type="entry name" value="LysM"/>
</dbReference>
<dbReference type="PANTHER" id="PTHR34997">
    <property type="entry name" value="AM15"/>
    <property type="match status" value="1"/>
</dbReference>
<dbReference type="STRING" id="42249.A0A317SDI8"/>
<dbReference type="SMART" id="SM00257">
    <property type="entry name" value="LysM"/>
    <property type="match status" value="3"/>
</dbReference>
<dbReference type="Proteomes" id="UP000246991">
    <property type="component" value="Unassembled WGS sequence"/>
</dbReference>
<sequence>MSIAKYLSIAFLAFAAGTQAQSAPGPTQPGQPAGCNKWHLVVAGENCQIIVDKHPGLTLAQFLEWNTGAGSGCTTLWADTYACVGVSSSEAPKTTPPTTPPSTNPPTSPPISPPTTPVPTGGASKPSPVQDGQPSDCNGWYLAKYGDDCNSIACLYNLTLSEFVTLNPAVGSQCANLSLSYYVCISRSCPPKQAPTTMKTSTVPTAPHSPAPTTPQNPTPTAPQNQAPTPVQAGVPPSCNKWYFVVSGDTCAAIATSKGISLAVFYTWNPSVGSTCASLWLGYYVCVGVSA</sequence>
<evidence type="ECO:0000256" key="4">
    <source>
        <dbReference type="SAM" id="MobiDB-lite"/>
    </source>
</evidence>
<dbReference type="SUPFAM" id="SSF54106">
    <property type="entry name" value="LysM domain"/>
    <property type="match status" value="3"/>
</dbReference>